<name>A0AAW0WT78_CHEQU</name>
<feature type="non-terminal residue" evidence="1">
    <location>
        <position position="105"/>
    </location>
</feature>
<gene>
    <name evidence="1" type="ORF">OTU49_007752</name>
</gene>
<evidence type="ECO:0000313" key="1">
    <source>
        <dbReference type="EMBL" id="KAK8731013.1"/>
    </source>
</evidence>
<dbReference type="EMBL" id="JARKIK010000062">
    <property type="protein sequence ID" value="KAK8731013.1"/>
    <property type="molecule type" value="Genomic_DNA"/>
</dbReference>
<proteinExistence type="predicted"/>
<keyword evidence="2" id="KW-1185">Reference proteome</keyword>
<sequence length="105" mass="11920">MIHDEGGTNFVYGSRIKRPSMHPFHRDWSLCVNPASIPTVVCCNKKLRNGMDSATRSDQWVAVFNQARSLGCSIQLSQINVLLYSTKPDQWIAVFILLSFPCKLY</sequence>
<dbReference type="Proteomes" id="UP001445076">
    <property type="component" value="Unassembled WGS sequence"/>
</dbReference>
<protein>
    <submittedName>
        <fullName evidence="1">Uncharacterized protein</fullName>
    </submittedName>
</protein>
<evidence type="ECO:0000313" key="2">
    <source>
        <dbReference type="Proteomes" id="UP001445076"/>
    </source>
</evidence>
<accession>A0AAW0WT78</accession>
<organism evidence="1 2">
    <name type="scientific">Cherax quadricarinatus</name>
    <name type="common">Australian red claw crayfish</name>
    <dbReference type="NCBI Taxonomy" id="27406"/>
    <lineage>
        <taxon>Eukaryota</taxon>
        <taxon>Metazoa</taxon>
        <taxon>Ecdysozoa</taxon>
        <taxon>Arthropoda</taxon>
        <taxon>Crustacea</taxon>
        <taxon>Multicrustacea</taxon>
        <taxon>Malacostraca</taxon>
        <taxon>Eumalacostraca</taxon>
        <taxon>Eucarida</taxon>
        <taxon>Decapoda</taxon>
        <taxon>Pleocyemata</taxon>
        <taxon>Astacidea</taxon>
        <taxon>Parastacoidea</taxon>
        <taxon>Parastacidae</taxon>
        <taxon>Cherax</taxon>
    </lineage>
</organism>
<dbReference type="AlphaFoldDB" id="A0AAW0WT78"/>
<reference evidence="1 2" key="1">
    <citation type="journal article" date="2024" name="BMC Genomics">
        <title>Genome assembly of redclaw crayfish (Cherax quadricarinatus) provides insights into its immune adaptation and hypoxia tolerance.</title>
        <authorList>
            <person name="Liu Z."/>
            <person name="Zheng J."/>
            <person name="Li H."/>
            <person name="Fang K."/>
            <person name="Wang S."/>
            <person name="He J."/>
            <person name="Zhou D."/>
            <person name="Weng S."/>
            <person name="Chi M."/>
            <person name="Gu Z."/>
            <person name="He J."/>
            <person name="Li F."/>
            <person name="Wang M."/>
        </authorList>
    </citation>
    <scope>NUCLEOTIDE SEQUENCE [LARGE SCALE GENOMIC DNA]</scope>
    <source>
        <strain evidence="1">ZL_2023a</strain>
    </source>
</reference>
<comment type="caution">
    <text evidence="1">The sequence shown here is derived from an EMBL/GenBank/DDBJ whole genome shotgun (WGS) entry which is preliminary data.</text>
</comment>